<protein>
    <recommendedName>
        <fullName evidence="3">STAS/SEC14 domain-containing protein</fullName>
    </recommendedName>
</protein>
<proteinExistence type="predicted"/>
<gene>
    <name evidence="1" type="ORF">P7122_14640</name>
</gene>
<dbReference type="EMBL" id="JARSBN010000009">
    <property type="protein sequence ID" value="MDG4717121.1"/>
    <property type="molecule type" value="Genomic_DNA"/>
</dbReference>
<comment type="caution">
    <text evidence="1">The sequence shown here is derived from an EMBL/GenBank/DDBJ whole genome shotgun (WGS) entry which is preliminary data.</text>
</comment>
<sequence>MHFEDSDFAKNFKYDKVVSKFGTYYLLDDFFILEVNEGEHFNWDKLNDLLTSLRDYYGNHKTLAYIANRIHSYSIDPVLWSYFDKDDSILIAASIVSYRDSSFMNANIEKQLASIPLKRAHSLGEAINWVQQLEEFN</sequence>
<keyword evidence="2" id="KW-1185">Reference proteome</keyword>
<name>A0ABT6G503_9FLAO</name>
<accession>A0ABT6G503</accession>
<evidence type="ECO:0000313" key="2">
    <source>
        <dbReference type="Proteomes" id="UP001529085"/>
    </source>
</evidence>
<reference evidence="1 2" key="1">
    <citation type="submission" date="2023-03" db="EMBL/GenBank/DDBJ databases">
        <title>Strain YYF002 represents a novel species in the genus Winogradskyella isolated from seawater.</title>
        <authorList>
            <person name="Fu Z.-Y."/>
        </authorList>
    </citation>
    <scope>NUCLEOTIDE SEQUENCE [LARGE SCALE GENOMIC DNA]</scope>
    <source>
        <strain evidence="1 2">YYF002</strain>
    </source>
</reference>
<organism evidence="1 2">
    <name type="scientific">Winogradskyella marincola</name>
    <dbReference type="NCBI Taxonomy" id="3037795"/>
    <lineage>
        <taxon>Bacteria</taxon>
        <taxon>Pseudomonadati</taxon>
        <taxon>Bacteroidota</taxon>
        <taxon>Flavobacteriia</taxon>
        <taxon>Flavobacteriales</taxon>
        <taxon>Flavobacteriaceae</taxon>
        <taxon>Winogradskyella</taxon>
    </lineage>
</organism>
<dbReference type="RefSeq" id="WP_278006543.1">
    <property type="nucleotide sequence ID" value="NZ_JARSBN010000009.1"/>
</dbReference>
<evidence type="ECO:0000313" key="1">
    <source>
        <dbReference type="EMBL" id="MDG4717121.1"/>
    </source>
</evidence>
<dbReference type="Proteomes" id="UP001529085">
    <property type="component" value="Unassembled WGS sequence"/>
</dbReference>
<evidence type="ECO:0008006" key="3">
    <source>
        <dbReference type="Google" id="ProtNLM"/>
    </source>
</evidence>